<dbReference type="Proteomes" id="UP001215280">
    <property type="component" value="Unassembled WGS sequence"/>
</dbReference>
<accession>A0AAD7HZT3</accession>
<feature type="compositionally biased region" description="Low complexity" evidence="1">
    <location>
        <begin position="884"/>
        <end position="901"/>
    </location>
</feature>
<name>A0AAD7HZT3_9AGAR</name>
<evidence type="ECO:0000259" key="2">
    <source>
        <dbReference type="Pfam" id="PF08550"/>
    </source>
</evidence>
<evidence type="ECO:0000313" key="3">
    <source>
        <dbReference type="EMBL" id="KAJ7731012.1"/>
    </source>
</evidence>
<feature type="compositionally biased region" description="Polar residues" evidence="1">
    <location>
        <begin position="237"/>
        <end position="246"/>
    </location>
</feature>
<proteinExistence type="predicted"/>
<feature type="region of interest" description="Disordered" evidence="1">
    <location>
        <begin position="748"/>
        <end position="778"/>
    </location>
</feature>
<dbReference type="InterPro" id="IPR013860">
    <property type="entry name" value="AreA_GATA"/>
</dbReference>
<feature type="compositionally biased region" description="Low complexity" evidence="1">
    <location>
        <begin position="62"/>
        <end position="72"/>
    </location>
</feature>
<organism evidence="3 4">
    <name type="scientific">Mycena maculata</name>
    <dbReference type="NCBI Taxonomy" id="230809"/>
    <lineage>
        <taxon>Eukaryota</taxon>
        <taxon>Fungi</taxon>
        <taxon>Dikarya</taxon>
        <taxon>Basidiomycota</taxon>
        <taxon>Agaricomycotina</taxon>
        <taxon>Agaricomycetes</taxon>
        <taxon>Agaricomycetidae</taxon>
        <taxon>Agaricales</taxon>
        <taxon>Marasmiineae</taxon>
        <taxon>Mycenaceae</taxon>
        <taxon>Mycena</taxon>
    </lineage>
</organism>
<feature type="compositionally biased region" description="Low complexity" evidence="1">
    <location>
        <begin position="352"/>
        <end position="363"/>
    </location>
</feature>
<feature type="region of interest" description="Disordered" evidence="1">
    <location>
        <begin position="820"/>
        <end position="998"/>
    </location>
</feature>
<evidence type="ECO:0000313" key="4">
    <source>
        <dbReference type="Proteomes" id="UP001215280"/>
    </source>
</evidence>
<sequence length="998" mass="104057">MSMALLQLAPEARDADAGALQLWRVFDKSASSIQDGTRLANIAWRLTYRDLPQHPHPPPQPQSHKPPSQVKPAKPGSLMGWPPTPESGNSTATSTSSASASSWPEDRVKEKRLAALIICDLIPPGLSSSLSELRGAANKGYPTPDSSTSSDGDEPTISVSPSLKREQKARIGVPRVVVLTPTPSLTPHPTPPATPLLAGVPGPGLTSSPSLSQSPVTAMELSPTPSMLGPHPPATPPSRQQEQQHQARPPPLPLPQLLPRSATRGMGSPMFLPPAPHTSNLVTSALPSGLGQTPPETQTQSAYAPQSTHLLPLGGRPSLAMSSPVRPRAEGQARGKFYLHAGAHSASRRSSHTTSRSSHSTSSRSEENEEEGEGRREGSSSESSRERDGSGGARGRGVRRGRVAQTQQVVPAQAEAQPHYSTEAVMQVAQGLLTASPTPISYSGPQAQEAPAQQRQMQRQAEEPGGVVPQEDIKKEKEKEKEEKLKRTASAPFLGGLEMTPAATVNGQLNAVNGNGNGYGQRPRHSRKASTGTVTDDARSVSSLATSSSQVHGHGTRARRGGSKPRPALHSRSRSRKGGTSLAAMAPLTNLAAATAFVERTMSTRKLRRVMISTSDDDEWSDDGDGDAEGEVESVVDGEGDGEWESVDASVEGGGAEVQGQGEEGGGTTEVEGEEDDGDGEGWEDESESPAQSRRGSVANAKAPPPSLQHGHARGHSTSGAAATTSAADLRQLPSRPLHRSASHLPALANGTNHAAAPRPTRFRTHTHTTSAQNARTDRALQATMSATTLSDVMNEAQYQRDLFAKAPRVSYENLTSLAGARPGGLSMLLRPPEQQQEREGGVPRRTRPVGGFGGIGLHMTPRPPSAAVDGSELSPIPPTPATAAVQQQGQSSQRQQQQQPRQPPPPPVQPASAAQPEASVQAAPPRRPGLPRALSTPHFGGAGTSGSLGKSSVAGPVVTGSTHAQPQMNGSAHGQVNGSAGTRAGVPAQGPAGGDGV</sequence>
<feature type="region of interest" description="Disordered" evidence="1">
    <location>
        <begin position="50"/>
        <end position="106"/>
    </location>
</feature>
<keyword evidence="4" id="KW-1185">Reference proteome</keyword>
<feature type="compositionally biased region" description="Basic residues" evidence="1">
    <location>
        <begin position="554"/>
        <end position="577"/>
    </location>
</feature>
<dbReference type="EMBL" id="JARJLG010000186">
    <property type="protein sequence ID" value="KAJ7731012.1"/>
    <property type="molecule type" value="Genomic_DNA"/>
</dbReference>
<feature type="compositionally biased region" description="Low complexity" evidence="1">
    <location>
        <begin position="90"/>
        <end position="102"/>
    </location>
</feature>
<feature type="region of interest" description="Disordered" evidence="1">
    <location>
        <begin position="507"/>
        <end position="584"/>
    </location>
</feature>
<feature type="compositionally biased region" description="Low complexity" evidence="1">
    <location>
        <begin position="540"/>
        <end position="549"/>
    </location>
</feature>
<feature type="compositionally biased region" description="Acidic residues" evidence="1">
    <location>
        <begin position="671"/>
        <end position="688"/>
    </location>
</feature>
<comment type="caution">
    <text evidence="3">The sequence shown here is derived from an EMBL/GenBank/DDBJ whole genome shotgun (WGS) entry which is preliminary data.</text>
</comment>
<feature type="compositionally biased region" description="Basic and acidic residues" evidence="1">
    <location>
        <begin position="373"/>
        <end position="389"/>
    </location>
</feature>
<feature type="compositionally biased region" description="Low complexity" evidence="1">
    <location>
        <begin position="911"/>
        <end position="935"/>
    </location>
</feature>
<feature type="region of interest" description="Disordered" evidence="1">
    <location>
        <begin position="137"/>
        <end position="168"/>
    </location>
</feature>
<feature type="compositionally biased region" description="Low complexity" evidence="1">
    <location>
        <begin position="195"/>
        <end position="217"/>
    </location>
</feature>
<feature type="compositionally biased region" description="Low complexity" evidence="1">
    <location>
        <begin position="403"/>
        <end position="417"/>
    </location>
</feature>
<feature type="compositionally biased region" description="Low complexity" evidence="1">
    <location>
        <begin position="445"/>
        <end position="459"/>
    </location>
</feature>
<gene>
    <name evidence="3" type="ORF">DFH07DRAFT_158070</name>
</gene>
<feature type="compositionally biased region" description="Pro residues" evidence="1">
    <location>
        <begin position="184"/>
        <end position="194"/>
    </location>
</feature>
<feature type="compositionally biased region" description="Gly residues" evidence="1">
    <location>
        <begin position="652"/>
        <end position="668"/>
    </location>
</feature>
<feature type="compositionally biased region" description="Polar residues" evidence="1">
    <location>
        <begin position="960"/>
        <end position="981"/>
    </location>
</feature>
<evidence type="ECO:0000256" key="1">
    <source>
        <dbReference type="SAM" id="MobiDB-lite"/>
    </source>
</evidence>
<dbReference type="Pfam" id="PF08550">
    <property type="entry name" value="GATA_AreA"/>
    <property type="match status" value="1"/>
</dbReference>
<reference evidence="3" key="1">
    <citation type="submission" date="2023-03" db="EMBL/GenBank/DDBJ databases">
        <title>Massive genome expansion in bonnet fungi (Mycena s.s.) driven by repeated elements and novel gene families across ecological guilds.</title>
        <authorList>
            <consortium name="Lawrence Berkeley National Laboratory"/>
            <person name="Harder C.B."/>
            <person name="Miyauchi S."/>
            <person name="Viragh M."/>
            <person name="Kuo A."/>
            <person name="Thoen E."/>
            <person name="Andreopoulos B."/>
            <person name="Lu D."/>
            <person name="Skrede I."/>
            <person name="Drula E."/>
            <person name="Henrissat B."/>
            <person name="Morin E."/>
            <person name="Kohler A."/>
            <person name="Barry K."/>
            <person name="LaButti K."/>
            <person name="Morin E."/>
            <person name="Salamov A."/>
            <person name="Lipzen A."/>
            <person name="Mereny Z."/>
            <person name="Hegedus B."/>
            <person name="Baldrian P."/>
            <person name="Stursova M."/>
            <person name="Weitz H."/>
            <person name="Taylor A."/>
            <person name="Grigoriev I.V."/>
            <person name="Nagy L.G."/>
            <person name="Martin F."/>
            <person name="Kauserud H."/>
        </authorList>
    </citation>
    <scope>NUCLEOTIDE SEQUENCE</scope>
    <source>
        <strain evidence="3">CBHHK188m</strain>
    </source>
</reference>
<feature type="region of interest" description="Disordered" evidence="1">
    <location>
        <begin position="613"/>
        <end position="733"/>
    </location>
</feature>
<feature type="domain" description="Nitrogen regulatory protein areA GATA-like" evidence="2">
    <location>
        <begin position="22"/>
        <end position="46"/>
    </location>
</feature>
<feature type="compositionally biased region" description="Acidic residues" evidence="1">
    <location>
        <begin position="615"/>
        <end position="646"/>
    </location>
</feature>
<feature type="region of interest" description="Disordered" evidence="1">
    <location>
        <begin position="180"/>
        <end position="420"/>
    </location>
</feature>
<feature type="compositionally biased region" description="Low complexity" evidence="1">
    <location>
        <begin position="716"/>
        <end position="728"/>
    </location>
</feature>
<feature type="compositionally biased region" description="Basic and acidic residues" evidence="1">
    <location>
        <begin position="471"/>
        <end position="486"/>
    </location>
</feature>
<dbReference type="AlphaFoldDB" id="A0AAD7HZT3"/>
<protein>
    <recommendedName>
        <fullName evidence="2">Nitrogen regulatory protein areA GATA-like domain-containing protein</fullName>
    </recommendedName>
</protein>
<feature type="compositionally biased region" description="Polar residues" evidence="1">
    <location>
        <begin position="277"/>
        <end position="309"/>
    </location>
</feature>
<feature type="region of interest" description="Disordered" evidence="1">
    <location>
        <begin position="437"/>
        <end position="492"/>
    </location>
</feature>